<accession>A0A8C5EH31</accession>
<name>A0A8C5EH31_GOUWI</name>
<dbReference type="PANTHER" id="PTHR18839">
    <property type="entry name" value="MITOTIC INTERACTOR AND SUBSTRATE OF PLK1 MISP FAMILY MEMBER"/>
    <property type="match status" value="1"/>
</dbReference>
<feature type="compositionally biased region" description="Polar residues" evidence="1">
    <location>
        <begin position="257"/>
        <end position="276"/>
    </location>
</feature>
<dbReference type="Proteomes" id="UP000694680">
    <property type="component" value="Chromosome 1"/>
</dbReference>
<dbReference type="PANTHER" id="PTHR18839:SF0">
    <property type="entry name" value="MITOTIC INTERACTOR AND SUBSTRATE OF PLK1 ISOFORM X1-RELATED"/>
    <property type="match status" value="1"/>
</dbReference>
<feature type="compositionally biased region" description="Polar residues" evidence="1">
    <location>
        <begin position="73"/>
        <end position="86"/>
    </location>
</feature>
<reference evidence="2" key="2">
    <citation type="submission" date="2025-08" db="UniProtKB">
        <authorList>
            <consortium name="Ensembl"/>
        </authorList>
    </citation>
    <scope>IDENTIFICATION</scope>
</reference>
<evidence type="ECO:0000313" key="3">
    <source>
        <dbReference type="Proteomes" id="UP000694680"/>
    </source>
</evidence>
<sequence length="317" mass="35990">MAWQEQGSFSSFEEWVSNSQLQRGEENEAPKADPEEDIDILEPGAEVSFLQENQGISIITIIDATIMELAGNTQSKPEEVTQNIPRQTEKTEEEPEECVDLCDDEFPPPPSLDSNQICEIKETPIEREIRRHLEREHSLRRARGLPCPPTSPLFVEIPLRINGPVQPLPAKAEQNQDKDREFAGKMMQHEIHGEIQREQDLVKLGKVPGVYDKGTVRQIKERKLIFETFQTRSDSTLSTPMKSKASSWSSDSKVSSPENQGNLPKQASPIEGSSTLGRTISINNRQLKQFSQLTKPRQMQYDLYTLTIFSCTCSRFF</sequence>
<evidence type="ECO:0000313" key="2">
    <source>
        <dbReference type="Ensembl" id="ENSGWIP00000021387.1"/>
    </source>
</evidence>
<dbReference type="AlphaFoldDB" id="A0A8C5EH31"/>
<feature type="region of interest" description="Disordered" evidence="1">
    <location>
        <begin position="235"/>
        <end position="276"/>
    </location>
</feature>
<feature type="compositionally biased region" description="Low complexity" evidence="1">
    <location>
        <begin position="238"/>
        <end position="256"/>
    </location>
</feature>
<dbReference type="Ensembl" id="ENSGWIT00000023465.1">
    <property type="protein sequence ID" value="ENSGWIP00000021387.1"/>
    <property type="gene ID" value="ENSGWIG00000011550.1"/>
</dbReference>
<keyword evidence="3" id="KW-1185">Reference proteome</keyword>
<feature type="region of interest" description="Disordered" evidence="1">
    <location>
        <begin position="1"/>
        <end position="37"/>
    </location>
</feature>
<feature type="compositionally biased region" description="Basic and acidic residues" evidence="1">
    <location>
        <begin position="23"/>
        <end position="33"/>
    </location>
</feature>
<reference evidence="2" key="1">
    <citation type="submission" date="2020-06" db="EMBL/GenBank/DDBJ databases">
        <authorList>
            <consortium name="Wellcome Sanger Institute Data Sharing"/>
        </authorList>
    </citation>
    <scope>NUCLEOTIDE SEQUENCE [LARGE SCALE GENOMIC DNA]</scope>
</reference>
<evidence type="ECO:0000256" key="1">
    <source>
        <dbReference type="SAM" id="MobiDB-lite"/>
    </source>
</evidence>
<protein>
    <submittedName>
        <fullName evidence="2">Uncharacterized protein</fullName>
    </submittedName>
</protein>
<proteinExistence type="predicted"/>
<feature type="compositionally biased region" description="Polar residues" evidence="1">
    <location>
        <begin position="1"/>
        <end position="22"/>
    </location>
</feature>
<organism evidence="2 3">
    <name type="scientific">Gouania willdenowi</name>
    <name type="common">Blunt-snouted clingfish</name>
    <name type="synonym">Lepadogaster willdenowi</name>
    <dbReference type="NCBI Taxonomy" id="441366"/>
    <lineage>
        <taxon>Eukaryota</taxon>
        <taxon>Metazoa</taxon>
        <taxon>Chordata</taxon>
        <taxon>Craniata</taxon>
        <taxon>Vertebrata</taxon>
        <taxon>Euteleostomi</taxon>
        <taxon>Actinopterygii</taxon>
        <taxon>Neopterygii</taxon>
        <taxon>Teleostei</taxon>
        <taxon>Neoteleostei</taxon>
        <taxon>Acanthomorphata</taxon>
        <taxon>Ovalentaria</taxon>
        <taxon>Blenniimorphae</taxon>
        <taxon>Blenniiformes</taxon>
        <taxon>Gobiesocoidei</taxon>
        <taxon>Gobiesocidae</taxon>
        <taxon>Gobiesocinae</taxon>
        <taxon>Gouania</taxon>
    </lineage>
</organism>
<dbReference type="InterPro" id="IPR042779">
    <property type="entry name" value="MISP/MISP3-like"/>
</dbReference>
<reference evidence="2" key="3">
    <citation type="submission" date="2025-09" db="UniProtKB">
        <authorList>
            <consortium name="Ensembl"/>
        </authorList>
    </citation>
    <scope>IDENTIFICATION</scope>
</reference>
<feature type="region of interest" description="Disordered" evidence="1">
    <location>
        <begin position="73"/>
        <end position="95"/>
    </location>
</feature>